<keyword evidence="1" id="KW-0472">Membrane</keyword>
<accession>A0A9P6B4I4</accession>
<evidence type="ECO:0000313" key="3">
    <source>
        <dbReference type="Proteomes" id="UP000886523"/>
    </source>
</evidence>
<evidence type="ECO:0000313" key="2">
    <source>
        <dbReference type="EMBL" id="KAF9517430.1"/>
    </source>
</evidence>
<name>A0A9P6B4I4_9AGAM</name>
<keyword evidence="3" id="KW-1185">Reference proteome</keyword>
<feature type="transmembrane region" description="Helical" evidence="1">
    <location>
        <begin position="37"/>
        <end position="59"/>
    </location>
</feature>
<evidence type="ECO:0000256" key="1">
    <source>
        <dbReference type="SAM" id="Phobius"/>
    </source>
</evidence>
<keyword evidence="1" id="KW-1133">Transmembrane helix</keyword>
<dbReference type="Proteomes" id="UP000886523">
    <property type="component" value="Unassembled WGS sequence"/>
</dbReference>
<dbReference type="AlphaFoldDB" id="A0A9P6B4I4"/>
<protein>
    <submittedName>
        <fullName evidence="2">Uncharacterized protein</fullName>
    </submittedName>
</protein>
<gene>
    <name evidence="2" type="ORF">BS47DRAFT_533341</name>
</gene>
<proteinExistence type="predicted"/>
<organism evidence="2 3">
    <name type="scientific">Hydnum rufescens UP504</name>
    <dbReference type="NCBI Taxonomy" id="1448309"/>
    <lineage>
        <taxon>Eukaryota</taxon>
        <taxon>Fungi</taxon>
        <taxon>Dikarya</taxon>
        <taxon>Basidiomycota</taxon>
        <taxon>Agaricomycotina</taxon>
        <taxon>Agaricomycetes</taxon>
        <taxon>Cantharellales</taxon>
        <taxon>Hydnaceae</taxon>
        <taxon>Hydnum</taxon>
    </lineage>
</organism>
<sequence>MSHPPSITKCACGFQPWPIVPVDPPCHSALIPYGSPFLLSFTISCANPTLCVLGVTLLLSQSPIPFLRFALCAIYFPDIRPSVILSSAPFRSFR</sequence>
<comment type="caution">
    <text evidence="2">The sequence shown here is derived from an EMBL/GenBank/DDBJ whole genome shotgun (WGS) entry which is preliminary data.</text>
</comment>
<dbReference type="EMBL" id="MU128932">
    <property type="protein sequence ID" value="KAF9517430.1"/>
    <property type="molecule type" value="Genomic_DNA"/>
</dbReference>
<keyword evidence="1" id="KW-0812">Transmembrane</keyword>
<reference evidence="2" key="1">
    <citation type="journal article" date="2020" name="Nat. Commun.">
        <title>Large-scale genome sequencing of mycorrhizal fungi provides insights into the early evolution of symbiotic traits.</title>
        <authorList>
            <person name="Miyauchi S."/>
            <person name="Kiss E."/>
            <person name="Kuo A."/>
            <person name="Drula E."/>
            <person name="Kohler A."/>
            <person name="Sanchez-Garcia M."/>
            <person name="Morin E."/>
            <person name="Andreopoulos B."/>
            <person name="Barry K.W."/>
            <person name="Bonito G."/>
            <person name="Buee M."/>
            <person name="Carver A."/>
            <person name="Chen C."/>
            <person name="Cichocki N."/>
            <person name="Clum A."/>
            <person name="Culley D."/>
            <person name="Crous P.W."/>
            <person name="Fauchery L."/>
            <person name="Girlanda M."/>
            <person name="Hayes R.D."/>
            <person name="Keri Z."/>
            <person name="LaButti K."/>
            <person name="Lipzen A."/>
            <person name="Lombard V."/>
            <person name="Magnuson J."/>
            <person name="Maillard F."/>
            <person name="Murat C."/>
            <person name="Nolan M."/>
            <person name="Ohm R.A."/>
            <person name="Pangilinan J."/>
            <person name="Pereira M.F."/>
            <person name="Perotto S."/>
            <person name="Peter M."/>
            <person name="Pfister S."/>
            <person name="Riley R."/>
            <person name="Sitrit Y."/>
            <person name="Stielow J.B."/>
            <person name="Szollosi G."/>
            <person name="Zifcakova L."/>
            <person name="Stursova M."/>
            <person name="Spatafora J.W."/>
            <person name="Tedersoo L."/>
            <person name="Vaario L.M."/>
            <person name="Yamada A."/>
            <person name="Yan M."/>
            <person name="Wang P."/>
            <person name="Xu J."/>
            <person name="Bruns T."/>
            <person name="Baldrian P."/>
            <person name="Vilgalys R."/>
            <person name="Dunand C."/>
            <person name="Henrissat B."/>
            <person name="Grigoriev I.V."/>
            <person name="Hibbett D."/>
            <person name="Nagy L.G."/>
            <person name="Martin F.M."/>
        </authorList>
    </citation>
    <scope>NUCLEOTIDE SEQUENCE</scope>
    <source>
        <strain evidence="2">UP504</strain>
    </source>
</reference>